<dbReference type="Proteomes" id="UP001260773">
    <property type="component" value="Unassembled WGS sequence"/>
</dbReference>
<dbReference type="RefSeq" id="WP_311860824.1">
    <property type="nucleotide sequence ID" value="NZ_JARPWD010000006.1"/>
</dbReference>
<organism evidence="2 3">
    <name type="scientific">Enterococcus avium</name>
    <name type="common">Streptococcus avium</name>
    <dbReference type="NCBI Taxonomy" id="33945"/>
    <lineage>
        <taxon>Bacteria</taxon>
        <taxon>Bacillati</taxon>
        <taxon>Bacillota</taxon>
        <taxon>Bacilli</taxon>
        <taxon>Lactobacillales</taxon>
        <taxon>Enterococcaceae</taxon>
        <taxon>Enterococcus</taxon>
    </lineage>
</organism>
<keyword evidence="1" id="KW-0175">Coiled coil</keyword>
<reference evidence="2" key="1">
    <citation type="submission" date="2023-03" db="EMBL/GenBank/DDBJ databases">
        <authorList>
            <person name="Shen W."/>
            <person name="Cai J."/>
        </authorList>
    </citation>
    <scope>NUCLEOTIDE SEQUENCE</scope>
    <source>
        <strain evidence="2">P33-2</strain>
    </source>
</reference>
<feature type="coiled-coil region" evidence="1">
    <location>
        <begin position="206"/>
        <end position="297"/>
    </location>
</feature>
<evidence type="ECO:0000313" key="2">
    <source>
        <dbReference type="EMBL" id="MDT2401447.1"/>
    </source>
</evidence>
<proteinExistence type="predicted"/>
<sequence length="318" mass="36592">MKIIRWFKSVKRFFSRNIILRKFITILTMLFLWIGLQLGAIFSPNRERYTAQQLEPSQTFSNGSGEISLVKQTYSSKNNLIILEFETSDNLSNLGNGINPKNLKWKLYAKNKSDKTEMEVIPIIDNKISAVIRNIPTDFEAIAVDVKNLSVDSNNIDLNVEDYDEVKSDQTVEKNDDNVIQFIISEKSEELKHKKITDVSREDFALKQLKSEKSFQIAQKNKLEKSIHKLERSIAEDEVAKENLQRESEYLVGEDKVSNENNITSIDRNIENKNNSITTATENIENIKHKVESINKKIEDVKSGDFEFSSPVQKVQVK</sequence>
<evidence type="ECO:0000313" key="3">
    <source>
        <dbReference type="Proteomes" id="UP001260773"/>
    </source>
</evidence>
<accession>A0AAW8RSC7</accession>
<evidence type="ECO:0000256" key="1">
    <source>
        <dbReference type="SAM" id="Coils"/>
    </source>
</evidence>
<protein>
    <submittedName>
        <fullName evidence="2">Uncharacterized protein</fullName>
    </submittedName>
</protein>
<gene>
    <name evidence="2" type="ORF">P7D43_03620</name>
</gene>
<comment type="caution">
    <text evidence="2">The sequence shown here is derived from an EMBL/GenBank/DDBJ whole genome shotgun (WGS) entry which is preliminary data.</text>
</comment>
<dbReference type="AlphaFoldDB" id="A0AAW8RSC7"/>
<name>A0AAW8RSC7_ENTAV</name>
<dbReference type="EMBL" id="JARPWH010000007">
    <property type="protein sequence ID" value="MDT2401447.1"/>
    <property type="molecule type" value="Genomic_DNA"/>
</dbReference>